<sequence length="159" mass="17281">MPYSLVPSLLGATAAGVLLYAVHEAMQDQTQFMVSTMQAKADALDRAHEFDKKSGERLVPLQPSAYRPAQPSFWEEVQSRWNHHVVGAVNAVREADPMSVFGKTETRVERAADGTASAMIDALHSLAPHAPDAQPKIGILNRTYGDANTHYLGQGASLR</sequence>
<dbReference type="RefSeq" id="XP_060120439.1">
    <property type="nucleotide sequence ID" value="XM_060264456.1"/>
</dbReference>
<organism evidence="2 3">
    <name type="scientific">Malassezia japonica</name>
    <dbReference type="NCBI Taxonomy" id="223818"/>
    <lineage>
        <taxon>Eukaryota</taxon>
        <taxon>Fungi</taxon>
        <taxon>Dikarya</taxon>
        <taxon>Basidiomycota</taxon>
        <taxon>Ustilaginomycotina</taxon>
        <taxon>Malasseziomycetes</taxon>
        <taxon>Malasseziales</taxon>
        <taxon>Malasseziaceae</taxon>
        <taxon>Malassezia</taxon>
    </lineage>
</organism>
<evidence type="ECO:0008006" key="4">
    <source>
        <dbReference type="Google" id="ProtNLM"/>
    </source>
</evidence>
<evidence type="ECO:0000256" key="1">
    <source>
        <dbReference type="SAM" id="SignalP"/>
    </source>
</evidence>
<accession>A0AAF0J8D5</accession>
<keyword evidence="1" id="KW-0732">Signal</keyword>
<name>A0AAF0J8D5_9BASI</name>
<evidence type="ECO:0000313" key="2">
    <source>
        <dbReference type="EMBL" id="WFD37542.1"/>
    </source>
</evidence>
<dbReference type="AlphaFoldDB" id="A0AAF0J8D5"/>
<gene>
    <name evidence="2" type="ORF">MJAP1_000486</name>
</gene>
<dbReference type="GeneID" id="85224135"/>
<reference evidence="2" key="1">
    <citation type="submission" date="2023-03" db="EMBL/GenBank/DDBJ databases">
        <title>Mating type loci evolution in Malassezia.</title>
        <authorList>
            <person name="Coelho M.A."/>
        </authorList>
    </citation>
    <scope>NUCLEOTIDE SEQUENCE</scope>
    <source>
        <strain evidence="2">CBS 9431</strain>
    </source>
</reference>
<proteinExistence type="predicted"/>
<dbReference type="Proteomes" id="UP001217754">
    <property type="component" value="Chromosome 1"/>
</dbReference>
<dbReference type="EMBL" id="CP119958">
    <property type="protein sequence ID" value="WFD37542.1"/>
    <property type="molecule type" value="Genomic_DNA"/>
</dbReference>
<protein>
    <recommendedName>
        <fullName evidence="4">Altered inheritance of mitochondria protein 5, mitochondrial</fullName>
    </recommendedName>
</protein>
<feature type="signal peptide" evidence="1">
    <location>
        <begin position="1"/>
        <end position="15"/>
    </location>
</feature>
<evidence type="ECO:0000313" key="3">
    <source>
        <dbReference type="Proteomes" id="UP001217754"/>
    </source>
</evidence>
<keyword evidence="3" id="KW-1185">Reference proteome</keyword>
<feature type="chain" id="PRO_5042212122" description="Altered inheritance of mitochondria protein 5, mitochondrial" evidence="1">
    <location>
        <begin position="16"/>
        <end position="159"/>
    </location>
</feature>